<dbReference type="EMBL" id="CR548612">
    <property type="protein sequence ID" value="CAH03268.1"/>
    <property type="molecule type" value="Genomic_DNA"/>
</dbReference>
<dbReference type="GeneID" id="79574009"/>
<organism evidence="2 3">
    <name type="scientific">Paramecium tetraurelia</name>
    <dbReference type="NCBI Taxonomy" id="5888"/>
    <lineage>
        <taxon>Eukaryota</taxon>
        <taxon>Sar</taxon>
        <taxon>Alveolata</taxon>
        <taxon>Ciliophora</taxon>
        <taxon>Intramacronucleata</taxon>
        <taxon>Oligohymenophorea</taxon>
        <taxon>Peniculida</taxon>
        <taxon>Parameciidae</taxon>
        <taxon>Paramecium</taxon>
    </lineage>
</organism>
<dbReference type="InParanoid" id="Q6BGF2"/>
<keyword evidence="1" id="KW-0175">Coiled coil</keyword>
<name>Q6BGF2_PARTE</name>
<evidence type="ECO:0000313" key="2">
    <source>
        <dbReference type="EMBL" id="CAH03268.1"/>
    </source>
</evidence>
<feature type="coiled-coil region" evidence="1">
    <location>
        <begin position="403"/>
        <end position="431"/>
    </location>
</feature>
<evidence type="ECO:0000256" key="1">
    <source>
        <dbReference type="SAM" id="Coils"/>
    </source>
</evidence>
<reference evidence="2 3" key="1">
    <citation type="journal article" date="2004" name="Curr. Biol.">
        <title>High coding density on the largest Paramecium tetraurelia somatic chromosome.</title>
        <authorList>
            <person name="Zagulski M."/>
            <person name="Nowak J.K."/>
            <person name="Le Mouel A."/>
            <person name="Nowacki M."/>
            <person name="Migdalski A."/>
            <person name="Gromadka R."/>
            <person name="Noel B."/>
            <person name="Blanc I."/>
            <person name="Dessen P."/>
            <person name="Wincker P."/>
            <person name="Keller A.M."/>
            <person name="Cohen J."/>
            <person name="Meyer E."/>
            <person name="Sperling L."/>
        </authorList>
    </citation>
    <scope>NUCLEOTIDE SEQUENCE [LARGE SCALE GENOMIC DNA]</scope>
    <source>
        <strain evidence="2 3">Stock d4-2</strain>
    </source>
</reference>
<dbReference type="RefSeq" id="XP_001346895.1">
    <property type="nucleotide sequence ID" value="XM_001346859.1"/>
</dbReference>
<protein>
    <submittedName>
        <fullName evidence="2">Uncharacterized protein</fullName>
    </submittedName>
</protein>
<gene>
    <name evidence="2" type="ORF">PTMB.71c</name>
</gene>
<sequence length="1844" mass="220245">MKSQLNKGKAELTRSNYLKKLQNLQISFTTLPNSAQQVKTPNVSINNNSFKILSQQTTPKTVQENNFFSSRDQDVNELKKQHVRTQSQIEGLLLRTQLVETARQRTASTFIKKPKAEVKPAKVYRIIQQMNQEDELRKQEKQKKMQLMQQVEMEKKEKEKLNQQRESTPKINSLTSILSKKSNAAKYKLLKVSLNVIEKSKEKNQLESVGEDFQQLSQNTKIREKQTDTIFKISTIITALMFQRLHSKITSPKLARLVAKHYLSLINYRKIEERLLALTSNPSMKYIQNVLHEDDVLSNAIKVAQVREIQRRLNEGLSQRRKASKIIFQKKSSRELRAEDIFSEKVLKRVRFIQMCFRMKVFKVNKRTIASSKPIEKARKSTKVRAFKRRLGDIIFMSENVPVFQLQQEKKEQEDKEKEKEKLQLEAKKENLGVFGMLWKAQNKFKNFCRHPGLKIPSKTCDDWVKYIQTLYYPSFRYISVFYRNIVVWSVSYYDVTYDKSCIALFFKGEGRQQYHFRLDIPLVTMPDFEVNKNCNTVWPTVKDYMLIYLRQKGQLALLNKDHLPSAKVYKTSFIQGLSLKSRRKLTELDIQSIVETQKIITYLQNNQIVKIKKKIGTTYDLLPQLSETIDSDLIKQYIINLPMIRLILIDILVLEQKLLENKRKLTQDIQNLSKEYVAYIQTNKETLNQILQFRFLHNNSEFFNDQLISKINQQETKKIFIQSCFVDINEILVQSNDALLGQVSKTCQLSIHLCYNGNVVLDKLLLDVDRMRPRYSLHNESTQLFSINTQTLQWLFDTSKFQLQIEALLFEKDKQNTDQYFYQTNLYRRKNERIFQPLSISVFHFEKLALAVKEIMDSSIFDHFEINQILKNLIFERANYSVIINLILNHLITLNFKNRQVTLKAQYQHILSSNLNFIEKMDHHSLYNTTQTYLKYSIYPHEEKDLRKMKETRETQSKFEYHSIFDQQFQQIDQIELKPEYTSKQLEVAQEYNYDQKQIFWSQGVKRFDTFQHPNLVVVRLRDKFIIVIMSQQRVRMINITTLRQPLILDSNNARIFLNSCKYTQQKQYQKLSLYRRLFIILLKENCFLRIRMEKFNCTIRASLPNYSKIKAYLLSDSKELVNYLNRLDFTFTFETINKAKCYANVKVFYLGRQESYYSTKYEQIYKFDGENLFISLQIHEFDSKLKKYILIFNKFDIEQRFEIYNYFSPNLIYQWCQEFVVNLKFDKKFLYKTPFSVMQIIKSYQDIKLASFWIAKRSQKCILNEYQRVHSYDYSLAKQFLSQRYKIFRVIAHYIEKFYVVKQNNQITLLNECMFLQFKNYKLIKVEFVIITIQAHTVLDLVQIIYYFPKSKKRLMTNINLIQIQEMDFSLGMIFQLLNVTEFTTFNDITSQVDEIQRGSLKYRRSSKLNSQVMTKLHIMRQSIDVSQLSFRTGKIKRRQGFVAQTSQINIKTKVINQAIGKNEDMCQKVLQIIDFTRQLNSGDRKNDKRYLLEIMFWKLMQQQVFQLSVRKEKRQLKSYISLFDRLVELFDNESNKKYRIIGKEYLEKKQTDENIRYNYKVQSECRNLYRDLILEQEIYMTQNLNFGKTPFVIKCNLNEISILEYLCTKQFRSDNGSRGYIEYFLEKKQKQKGIDLFDPAKPILYSASSSYNIYLRYYCLANYQYKDLRINLREIMNQLVTDGLYKSQSNYMNSKINLSDIIEMCHYLTQKIKTQNYLNLARLSQIQINQLPEIQQHIISECDDQLSKETKQKSGDGFVCTQVIRNKKNHSIYQYQLFQTTRKVIINKYEMRQDYFEQKEFTYAQLTQYVHNFTYLIKAKLYYLALKRFSQCYIELQKINQ</sequence>
<proteinExistence type="predicted"/>
<feature type="coiled-coil region" evidence="1">
    <location>
        <begin position="656"/>
        <end position="690"/>
    </location>
</feature>
<dbReference type="KEGG" id="ptm:PTMB.71c"/>
<feature type="coiled-coil region" evidence="1">
    <location>
        <begin position="130"/>
        <end position="168"/>
    </location>
</feature>
<accession>Q6BGF2</accession>
<evidence type="ECO:0000313" key="3">
    <source>
        <dbReference type="Proteomes" id="UP000000600"/>
    </source>
</evidence>
<keyword evidence="3" id="KW-1185">Reference proteome</keyword>
<dbReference type="Proteomes" id="UP000000600">
    <property type="component" value="Chromosome"/>
</dbReference>